<evidence type="ECO:0000313" key="1">
    <source>
        <dbReference type="EMBL" id="GLY65654.1"/>
    </source>
</evidence>
<dbReference type="EMBL" id="BSTI01000004">
    <property type="protein sequence ID" value="GLY65654.1"/>
    <property type="molecule type" value="Genomic_DNA"/>
</dbReference>
<organism evidence="1 2">
    <name type="scientific">Amycolatopsis taiwanensis</name>
    <dbReference type="NCBI Taxonomy" id="342230"/>
    <lineage>
        <taxon>Bacteria</taxon>
        <taxon>Bacillati</taxon>
        <taxon>Actinomycetota</taxon>
        <taxon>Actinomycetes</taxon>
        <taxon>Pseudonocardiales</taxon>
        <taxon>Pseudonocardiaceae</taxon>
        <taxon>Amycolatopsis</taxon>
    </lineage>
</organism>
<dbReference type="Proteomes" id="UP001165136">
    <property type="component" value="Unassembled WGS sequence"/>
</dbReference>
<evidence type="ECO:0000313" key="2">
    <source>
        <dbReference type="Proteomes" id="UP001165136"/>
    </source>
</evidence>
<dbReference type="InterPro" id="IPR012675">
    <property type="entry name" value="Beta-grasp_dom_sf"/>
</dbReference>
<comment type="caution">
    <text evidence="1">The sequence shown here is derived from an EMBL/GenBank/DDBJ whole genome shotgun (WGS) entry which is preliminary data.</text>
</comment>
<dbReference type="RefSeq" id="WP_027940782.1">
    <property type="nucleotide sequence ID" value="NZ_BSTI01000004.1"/>
</dbReference>
<gene>
    <name evidence="1" type="ORF">Atai01_22730</name>
</gene>
<keyword evidence="2" id="KW-1185">Reference proteome</keyword>
<dbReference type="CDD" id="cd17040">
    <property type="entry name" value="Ubl_MoaD_like"/>
    <property type="match status" value="1"/>
</dbReference>
<dbReference type="AlphaFoldDB" id="A0A9W6QY20"/>
<protein>
    <recommendedName>
        <fullName evidence="3">MoaD/ThiS family protein</fullName>
    </recommendedName>
</protein>
<evidence type="ECO:0008006" key="3">
    <source>
        <dbReference type="Google" id="ProtNLM"/>
    </source>
</evidence>
<name>A0A9W6QY20_9PSEU</name>
<sequence length="98" mass="10773">MIRVVLPAHLRTLAHISGEVLLEVDGAITQRSILDALEARFPMLRGTIRDQVSHQRRAFVRFFACEEDLSHEAPDSPLPEEVALGKEPFLVVGAMAGG</sequence>
<proteinExistence type="predicted"/>
<dbReference type="Gene3D" id="3.10.20.30">
    <property type="match status" value="1"/>
</dbReference>
<reference evidence="1" key="1">
    <citation type="submission" date="2023-03" db="EMBL/GenBank/DDBJ databases">
        <title>Amycolatopsis taiwanensis NBRC 103393.</title>
        <authorList>
            <person name="Ichikawa N."/>
            <person name="Sato H."/>
            <person name="Tonouchi N."/>
        </authorList>
    </citation>
    <scope>NUCLEOTIDE SEQUENCE</scope>
    <source>
        <strain evidence="1">NBRC 103393</strain>
    </source>
</reference>
<accession>A0A9W6QY20</accession>